<sequence length="349" mass="36386">MAPPPIAVLAPKVVAAMTVVLLLAAMVTTAILVRMALQLRVMDVPVERSAHTRPIPKGGGIGILGGVVLFAIPVRLSLGAGWPDLSFAAVVVAGVFLGAISWADDIHSFAARYKLGAQGLAALIVIFGTLSPAPLPITGLLCVGGFMWLLLTTNALNFVDGLNGLCSGCMALSAAILAATTMAHAQTLTSAGMAALLILLACCLAAFLPFNFPRARIFMGDVGSQGAGLMLAGAAYELTISGAVPPWLAPSLLSAILFDVIFTLVRRAWAGHRLAQAHRGHLYQIAVRCGAKPVAITLLHWMFVGWGAYAALYIGQTHPSLGLVAVILPQLAWCAAVCVCARRRDIGIW</sequence>
<feature type="transmembrane region" description="Helical" evidence="8">
    <location>
        <begin position="85"/>
        <end position="103"/>
    </location>
</feature>
<evidence type="ECO:0000256" key="8">
    <source>
        <dbReference type="SAM" id="Phobius"/>
    </source>
</evidence>
<feature type="transmembrane region" description="Helical" evidence="8">
    <location>
        <begin position="58"/>
        <end position="79"/>
    </location>
</feature>
<dbReference type="STRING" id="1231623.Tasa_012_055"/>
<evidence type="ECO:0000256" key="1">
    <source>
        <dbReference type="ARBA" id="ARBA00004651"/>
    </source>
</evidence>
<protein>
    <submittedName>
        <fullName evidence="9">Undecaprenyl-phosphate alpha N-acetylglucosaminyltransferase</fullName>
    </submittedName>
</protein>
<dbReference type="GO" id="GO:0009103">
    <property type="term" value="P:lipopolysaccharide biosynthetic process"/>
    <property type="evidence" value="ECO:0007669"/>
    <property type="project" value="TreeGrafter"/>
</dbReference>
<evidence type="ECO:0000256" key="3">
    <source>
        <dbReference type="ARBA" id="ARBA00022679"/>
    </source>
</evidence>
<keyword evidence="2" id="KW-1003">Cell membrane</keyword>
<name>A0A0D6MJP8_9PROT</name>
<keyword evidence="10" id="KW-1185">Reference proteome</keyword>
<evidence type="ECO:0000256" key="2">
    <source>
        <dbReference type="ARBA" id="ARBA00022475"/>
    </source>
</evidence>
<feature type="transmembrane region" description="Helical" evidence="8">
    <location>
        <begin position="165"/>
        <end position="185"/>
    </location>
</feature>
<feature type="transmembrane region" description="Helical" evidence="8">
    <location>
        <begin position="320"/>
        <end position="341"/>
    </location>
</feature>
<feature type="transmembrane region" description="Helical" evidence="8">
    <location>
        <begin position="248"/>
        <end position="269"/>
    </location>
</feature>
<dbReference type="Pfam" id="PF00953">
    <property type="entry name" value="Glycos_transf_4"/>
    <property type="match status" value="1"/>
</dbReference>
<evidence type="ECO:0000313" key="10">
    <source>
        <dbReference type="Proteomes" id="UP000032679"/>
    </source>
</evidence>
<keyword evidence="4 8" id="KW-0812">Transmembrane</keyword>
<gene>
    <name evidence="9" type="ORF">Tasa_012_055</name>
</gene>
<dbReference type="GO" id="GO:0016757">
    <property type="term" value="F:glycosyltransferase activity"/>
    <property type="evidence" value="ECO:0007669"/>
    <property type="project" value="UniProtKB-KW"/>
</dbReference>
<feature type="transmembrane region" description="Helical" evidence="8">
    <location>
        <begin position="290"/>
        <end position="314"/>
    </location>
</feature>
<feature type="transmembrane region" description="Helical" evidence="8">
    <location>
        <begin position="191"/>
        <end position="210"/>
    </location>
</feature>
<dbReference type="InterPro" id="IPR000715">
    <property type="entry name" value="Glycosyl_transferase_4"/>
</dbReference>
<keyword evidence="5 8" id="KW-1133">Transmembrane helix</keyword>
<feature type="transmembrane region" description="Helical" evidence="8">
    <location>
        <begin position="137"/>
        <end position="158"/>
    </location>
</feature>
<keyword evidence="7" id="KW-0460">Magnesium</keyword>
<proteinExistence type="predicted"/>
<dbReference type="Proteomes" id="UP000032679">
    <property type="component" value="Unassembled WGS sequence"/>
</dbReference>
<feature type="transmembrane region" description="Helical" evidence="8">
    <location>
        <begin position="217"/>
        <end position="236"/>
    </location>
</feature>
<keyword evidence="6 8" id="KW-0472">Membrane</keyword>
<comment type="subcellular location">
    <subcellularLocation>
        <location evidence="1">Cell membrane</location>
        <topology evidence="1">Multi-pass membrane protein</topology>
    </subcellularLocation>
</comment>
<comment type="caution">
    <text evidence="9">The sequence shown here is derived from an EMBL/GenBank/DDBJ whole genome shotgun (WGS) entry which is preliminary data.</text>
</comment>
<feature type="transmembrane region" description="Helical" evidence="8">
    <location>
        <begin position="115"/>
        <end position="131"/>
    </location>
</feature>
<dbReference type="GO" id="GO:0071555">
    <property type="term" value="P:cell wall organization"/>
    <property type="evidence" value="ECO:0007669"/>
    <property type="project" value="TreeGrafter"/>
</dbReference>
<accession>A0A0D6MJP8</accession>
<keyword evidence="9" id="KW-0328">Glycosyltransferase</keyword>
<feature type="binding site" evidence="7">
    <location>
        <position position="157"/>
    </location>
    <ligand>
        <name>Mg(2+)</name>
        <dbReference type="ChEBI" id="CHEBI:18420"/>
    </ligand>
</feature>
<evidence type="ECO:0000313" key="9">
    <source>
        <dbReference type="EMBL" id="GAN53879.1"/>
    </source>
</evidence>
<dbReference type="PANTHER" id="PTHR22926:SF3">
    <property type="entry name" value="UNDECAPRENYL-PHOSPHATE ALPHA-N-ACETYLGLUCOSAMINYL 1-PHOSPHATE TRANSFERASE"/>
    <property type="match status" value="1"/>
</dbReference>
<feature type="transmembrane region" description="Helical" evidence="8">
    <location>
        <begin position="13"/>
        <end position="37"/>
    </location>
</feature>
<dbReference type="AlphaFoldDB" id="A0A0D6MJP8"/>
<dbReference type="EMBL" id="BALE01000012">
    <property type="protein sequence ID" value="GAN53879.1"/>
    <property type="molecule type" value="Genomic_DNA"/>
</dbReference>
<evidence type="ECO:0000256" key="7">
    <source>
        <dbReference type="PIRSR" id="PIRSR600715-1"/>
    </source>
</evidence>
<dbReference type="GO" id="GO:0044038">
    <property type="term" value="P:cell wall macromolecule biosynthetic process"/>
    <property type="evidence" value="ECO:0007669"/>
    <property type="project" value="TreeGrafter"/>
</dbReference>
<reference evidence="9 10" key="1">
    <citation type="submission" date="2012-10" db="EMBL/GenBank/DDBJ databases">
        <title>Genome sequencing of Tanticharoenia sakaeratensis NBRC 103193.</title>
        <authorList>
            <person name="Azuma Y."/>
            <person name="Hadano H."/>
            <person name="Hirakawa H."/>
            <person name="Matsushita K."/>
        </authorList>
    </citation>
    <scope>NUCLEOTIDE SEQUENCE [LARGE SCALE GENOMIC DNA]</scope>
    <source>
        <strain evidence="9 10">NBRC 103193</strain>
    </source>
</reference>
<comment type="cofactor">
    <cofactor evidence="7">
        <name>Mg(2+)</name>
        <dbReference type="ChEBI" id="CHEBI:18420"/>
    </cofactor>
</comment>
<evidence type="ECO:0000256" key="5">
    <source>
        <dbReference type="ARBA" id="ARBA00022989"/>
    </source>
</evidence>
<dbReference type="GO" id="GO:0005886">
    <property type="term" value="C:plasma membrane"/>
    <property type="evidence" value="ECO:0007669"/>
    <property type="project" value="UniProtKB-SubCell"/>
</dbReference>
<evidence type="ECO:0000256" key="4">
    <source>
        <dbReference type="ARBA" id="ARBA00022692"/>
    </source>
</evidence>
<organism evidence="9 10">
    <name type="scientific">Tanticharoenia sakaeratensis NBRC 103193</name>
    <dbReference type="NCBI Taxonomy" id="1231623"/>
    <lineage>
        <taxon>Bacteria</taxon>
        <taxon>Pseudomonadati</taxon>
        <taxon>Pseudomonadota</taxon>
        <taxon>Alphaproteobacteria</taxon>
        <taxon>Acetobacterales</taxon>
        <taxon>Acetobacteraceae</taxon>
        <taxon>Tanticharoenia</taxon>
    </lineage>
</organism>
<dbReference type="OrthoDB" id="9783652at2"/>
<dbReference type="GO" id="GO:0016780">
    <property type="term" value="F:phosphotransferase activity, for other substituted phosphate groups"/>
    <property type="evidence" value="ECO:0007669"/>
    <property type="project" value="InterPro"/>
</dbReference>
<dbReference type="RefSeq" id="WP_084712116.1">
    <property type="nucleotide sequence ID" value="NZ_BALE01000012.1"/>
</dbReference>
<feature type="binding site" evidence="7">
    <location>
        <position position="221"/>
    </location>
    <ligand>
        <name>Mg(2+)</name>
        <dbReference type="ChEBI" id="CHEBI:18420"/>
    </ligand>
</feature>
<dbReference type="GO" id="GO:0046872">
    <property type="term" value="F:metal ion binding"/>
    <property type="evidence" value="ECO:0007669"/>
    <property type="project" value="UniProtKB-KW"/>
</dbReference>
<keyword evidence="3 9" id="KW-0808">Transferase</keyword>
<dbReference type="PANTHER" id="PTHR22926">
    <property type="entry name" value="PHOSPHO-N-ACETYLMURAMOYL-PENTAPEPTIDE-TRANSFERASE"/>
    <property type="match status" value="1"/>
</dbReference>
<keyword evidence="7" id="KW-0479">Metal-binding</keyword>
<evidence type="ECO:0000256" key="6">
    <source>
        <dbReference type="ARBA" id="ARBA00023136"/>
    </source>
</evidence>